<accession>A0ABP8W5W0</accession>
<reference evidence="2" key="1">
    <citation type="journal article" date="2019" name="Int. J. Syst. Evol. Microbiol.">
        <title>The Global Catalogue of Microorganisms (GCM) 10K type strain sequencing project: providing services to taxonomists for standard genome sequencing and annotation.</title>
        <authorList>
            <consortium name="The Broad Institute Genomics Platform"/>
            <consortium name="The Broad Institute Genome Sequencing Center for Infectious Disease"/>
            <person name="Wu L."/>
            <person name="Ma J."/>
        </authorList>
    </citation>
    <scope>NUCLEOTIDE SEQUENCE [LARGE SCALE GENOMIC DNA]</scope>
    <source>
        <strain evidence="2">JCM 18055</strain>
    </source>
</reference>
<evidence type="ECO:0008006" key="3">
    <source>
        <dbReference type="Google" id="ProtNLM"/>
    </source>
</evidence>
<keyword evidence="2" id="KW-1185">Reference proteome</keyword>
<organism evidence="1 2">
    <name type="scientific">Pseudonocardia yuanmonensis</name>
    <dbReference type="NCBI Taxonomy" id="1095914"/>
    <lineage>
        <taxon>Bacteria</taxon>
        <taxon>Bacillati</taxon>
        <taxon>Actinomycetota</taxon>
        <taxon>Actinomycetes</taxon>
        <taxon>Pseudonocardiales</taxon>
        <taxon>Pseudonocardiaceae</taxon>
        <taxon>Pseudonocardia</taxon>
    </lineage>
</organism>
<proteinExistence type="predicted"/>
<dbReference type="Proteomes" id="UP001500325">
    <property type="component" value="Unassembled WGS sequence"/>
</dbReference>
<sequence>MPPLANGVNLALVLRTHAVSTASSAGSDHMPTGCTSQLASRCGKAVAASGTSFTAWPICVTMIALSGDRLARVATTIACASCGGRLWT</sequence>
<dbReference type="EMBL" id="BAABIC010000004">
    <property type="protein sequence ID" value="GAA4681856.1"/>
    <property type="molecule type" value="Genomic_DNA"/>
</dbReference>
<name>A0ABP8W5W0_9PSEU</name>
<evidence type="ECO:0000313" key="1">
    <source>
        <dbReference type="EMBL" id="GAA4681856.1"/>
    </source>
</evidence>
<protein>
    <recommendedName>
        <fullName evidence="3">Secreted protein</fullName>
    </recommendedName>
</protein>
<evidence type="ECO:0000313" key="2">
    <source>
        <dbReference type="Proteomes" id="UP001500325"/>
    </source>
</evidence>
<comment type="caution">
    <text evidence="1">The sequence shown here is derived from an EMBL/GenBank/DDBJ whole genome shotgun (WGS) entry which is preliminary data.</text>
</comment>
<dbReference type="RefSeq" id="WP_425569513.1">
    <property type="nucleotide sequence ID" value="NZ_BAABIC010000004.1"/>
</dbReference>
<gene>
    <name evidence="1" type="ORF">GCM10023215_14650</name>
</gene>